<geneLocation type="mitochondrion" evidence="9"/>
<feature type="transmembrane region" description="Helical" evidence="7">
    <location>
        <begin position="129"/>
        <end position="153"/>
    </location>
</feature>
<evidence type="ECO:0000256" key="7">
    <source>
        <dbReference type="SAM" id="Phobius"/>
    </source>
</evidence>
<keyword evidence="3 7" id="KW-0812">Transmembrane</keyword>
<organism evidence="9">
    <name type="scientific">Cyanea capillata</name>
    <name type="common">Lion's mane jellyfish</name>
    <name type="synonym">Cyanea arctica</name>
    <dbReference type="NCBI Taxonomy" id="27804"/>
    <lineage>
        <taxon>Eukaryota</taxon>
        <taxon>Metazoa</taxon>
        <taxon>Cnidaria</taxon>
        <taxon>Scyphozoa</taxon>
        <taxon>Semaeostomeae</taxon>
        <taxon>Cyaneidae</taxon>
        <taxon>Cyanea</taxon>
    </lineage>
</organism>
<protein>
    <recommendedName>
        <fullName evidence="2">NADH:ubiquinone reductase (H(+)-translocating)</fullName>
        <ecNumber evidence="2">7.1.1.2</ecNumber>
    </recommendedName>
</protein>
<dbReference type="Pfam" id="PF00361">
    <property type="entry name" value="Proton_antipo_M"/>
    <property type="match status" value="1"/>
</dbReference>
<keyword evidence="9" id="KW-0496">Mitochondrion</keyword>
<sequence length="438" mass="48808">MNYFYFEFLIGVLLLLSLLIFLNSNFVNIISLVFLLFVVTNFNILDFYSTWEITMKIICIIFGLFIYNTLNKQDINSVGVLILSVILAAILIISCNNLLALYICLELQSLSLFILIARKRNELEKVEAALKYFVLSSLSSGLFLLGSALCFIINGSCDIYILSANTLSIEKSLIIVALLFKLASAPFHIWTPDIYQGCDNKSLLILGILPKISIFTILITILPNSKLVLISTILSLLVGSIGALNQTKIKKLLAYSGIINMGFIFLGLVTNSYSGLEASLLYLIIYSISFLLFLLLIDIVDSKQNNIIGLSNIGNINLVILITLVLLILSIAGIPPFAGFFVKWVILEAAISHNFLLTSIISILCAVVAGVYYLRLVKISYFQEDKSFLTWKKALIKENKLSYNNSVISSLLFFLICFILLCPHVLKELAHLSILSIF</sequence>
<dbReference type="GO" id="GO:0016491">
    <property type="term" value="F:oxidoreductase activity"/>
    <property type="evidence" value="ECO:0007669"/>
    <property type="project" value="UniProtKB-KW"/>
</dbReference>
<feature type="domain" description="NADH:quinone oxidoreductase/Mrp antiporter transmembrane" evidence="8">
    <location>
        <begin position="96"/>
        <end position="364"/>
    </location>
</feature>
<evidence type="ECO:0000256" key="2">
    <source>
        <dbReference type="ARBA" id="ARBA00012944"/>
    </source>
</evidence>
<dbReference type="GO" id="GO:0016020">
    <property type="term" value="C:membrane"/>
    <property type="evidence" value="ECO:0007669"/>
    <property type="project" value="UniProtKB-SubCell"/>
</dbReference>
<dbReference type="GO" id="GO:0008137">
    <property type="term" value="F:NADH dehydrogenase (ubiquinone) activity"/>
    <property type="evidence" value="ECO:0007669"/>
    <property type="project" value="UniProtKB-EC"/>
</dbReference>
<evidence type="ECO:0000256" key="5">
    <source>
        <dbReference type="ARBA" id="ARBA00023136"/>
    </source>
</evidence>
<feature type="transmembrane region" description="Helical" evidence="7">
    <location>
        <begin position="173"/>
        <end position="191"/>
    </location>
</feature>
<feature type="transmembrane region" description="Helical" evidence="7">
    <location>
        <begin position="354"/>
        <end position="374"/>
    </location>
</feature>
<comment type="catalytic activity">
    <reaction evidence="6">
        <text>a ubiquinone + NADH + 5 H(+)(in) = a ubiquinol + NAD(+) + 4 H(+)(out)</text>
        <dbReference type="Rhea" id="RHEA:29091"/>
        <dbReference type="Rhea" id="RHEA-COMP:9565"/>
        <dbReference type="Rhea" id="RHEA-COMP:9566"/>
        <dbReference type="ChEBI" id="CHEBI:15378"/>
        <dbReference type="ChEBI" id="CHEBI:16389"/>
        <dbReference type="ChEBI" id="CHEBI:17976"/>
        <dbReference type="ChEBI" id="CHEBI:57540"/>
        <dbReference type="ChEBI" id="CHEBI:57945"/>
        <dbReference type="EC" id="7.1.1.2"/>
    </reaction>
</comment>
<keyword evidence="4 7" id="KW-1133">Transmembrane helix</keyword>
<evidence type="ECO:0000256" key="1">
    <source>
        <dbReference type="ARBA" id="ARBA00004141"/>
    </source>
</evidence>
<feature type="transmembrane region" description="Helical" evidence="7">
    <location>
        <begin position="407"/>
        <end position="426"/>
    </location>
</feature>
<evidence type="ECO:0000256" key="4">
    <source>
        <dbReference type="ARBA" id="ARBA00022989"/>
    </source>
</evidence>
<dbReference type="AlphaFoldDB" id="G9ISG5"/>
<feature type="transmembrane region" description="Helical" evidence="7">
    <location>
        <begin position="252"/>
        <end position="273"/>
    </location>
</feature>
<feature type="transmembrane region" description="Helical" evidence="7">
    <location>
        <begin position="227"/>
        <end position="245"/>
    </location>
</feature>
<feature type="transmembrane region" description="Helical" evidence="7">
    <location>
        <begin position="318"/>
        <end position="342"/>
    </location>
</feature>
<dbReference type="InterPro" id="IPR001750">
    <property type="entry name" value="ND/Mrp_TM"/>
</dbReference>
<reference evidence="9" key="1">
    <citation type="journal article" date="2012" name="Genome Biol. Evol.">
        <title>Evolution of linear mitochondrial genomes in medusozoan cnidarians.</title>
        <authorList>
            <person name="Kayal E."/>
            <person name="Bentlage B."/>
            <person name="Collins A.G."/>
            <person name="Kayal M."/>
            <person name="Pirro S."/>
            <person name="Lavrov D.V."/>
        </authorList>
    </citation>
    <scope>NUCLEOTIDE SEQUENCE</scope>
</reference>
<evidence type="ECO:0000256" key="3">
    <source>
        <dbReference type="ARBA" id="ARBA00022692"/>
    </source>
</evidence>
<comment type="subcellular location">
    <subcellularLocation>
        <location evidence="1">Membrane</location>
        <topology evidence="1">Multi-pass membrane protein</topology>
    </subcellularLocation>
</comment>
<dbReference type="PANTHER" id="PTHR22773">
    <property type="entry name" value="NADH DEHYDROGENASE"/>
    <property type="match status" value="1"/>
</dbReference>
<keyword evidence="9" id="KW-0560">Oxidoreductase</keyword>
<feature type="transmembrane region" description="Helical" evidence="7">
    <location>
        <begin position="29"/>
        <end position="47"/>
    </location>
</feature>
<dbReference type="EC" id="7.1.1.2" evidence="2"/>
<evidence type="ECO:0000256" key="6">
    <source>
        <dbReference type="ARBA" id="ARBA00049551"/>
    </source>
</evidence>
<feature type="transmembrane region" description="Helical" evidence="7">
    <location>
        <begin position="53"/>
        <end position="70"/>
    </location>
</feature>
<feature type="transmembrane region" description="Helical" evidence="7">
    <location>
        <begin position="203"/>
        <end position="221"/>
    </location>
</feature>
<dbReference type="EMBL" id="JN700937">
    <property type="protein sequence ID" value="AER54491.1"/>
    <property type="molecule type" value="Genomic_DNA"/>
</dbReference>
<keyword evidence="5 7" id="KW-0472">Membrane</keyword>
<evidence type="ECO:0000313" key="9">
    <source>
        <dbReference type="EMBL" id="AER54491.1"/>
    </source>
</evidence>
<feature type="transmembrane region" description="Helical" evidence="7">
    <location>
        <begin position="6"/>
        <end position="22"/>
    </location>
</feature>
<feature type="transmembrane region" description="Helical" evidence="7">
    <location>
        <begin position="77"/>
        <end position="93"/>
    </location>
</feature>
<name>G9ISG5_CYACP</name>
<feature type="transmembrane region" description="Helical" evidence="7">
    <location>
        <begin position="279"/>
        <end position="297"/>
    </location>
</feature>
<proteinExistence type="predicted"/>
<feature type="transmembrane region" description="Helical" evidence="7">
    <location>
        <begin position="99"/>
        <end position="117"/>
    </location>
</feature>
<accession>G9ISG5</accession>
<gene>
    <name evidence="9" type="primary">nad2</name>
</gene>
<evidence type="ECO:0000259" key="8">
    <source>
        <dbReference type="Pfam" id="PF00361"/>
    </source>
</evidence>